<dbReference type="InterPro" id="IPR005197">
    <property type="entry name" value="Glyco_hydro_71"/>
</dbReference>
<proteinExistence type="predicted"/>
<reference evidence="2" key="1">
    <citation type="submission" date="2023-03" db="EMBL/GenBank/DDBJ databases">
        <title>Massive genome expansion in bonnet fungi (Mycena s.s.) driven by repeated elements and novel gene families across ecological guilds.</title>
        <authorList>
            <consortium name="Lawrence Berkeley National Laboratory"/>
            <person name="Harder C.B."/>
            <person name="Miyauchi S."/>
            <person name="Viragh M."/>
            <person name="Kuo A."/>
            <person name="Thoen E."/>
            <person name="Andreopoulos B."/>
            <person name="Lu D."/>
            <person name="Skrede I."/>
            <person name="Drula E."/>
            <person name="Henrissat B."/>
            <person name="Morin E."/>
            <person name="Kohler A."/>
            <person name="Barry K."/>
            <person name="LaButti K."/>
            <person name="Morin E."/>
            <person name="Salamov A."/>
            <person name="Lipzen A."/>
            <person name="Mereny Z."/>
            <person name="Hegedus B."/>
            <person name="Baldrian P."/>
            <person name="Stursova M."/>
            <person name="Weitz H."/>
            <person name="Taylor A."/>
            <person name="Grigoriev I.V."/>
            <person name="Nagy L.G."/>
            <person name="Martin F."/>
            <person name="Kauserud H."/>
        </authorList>
    </citation>
    <scope>NUCLEOTIDE SEQUENCE</scope>
    <source>
        <strain evidence="2">CBHHK182m</strain>
    </source>
</reference>
<sequence>MSNYEQDSSNNYGSGDNNNSSNNSDSYGSGNNGGNDFNAGSGGGTGNTDSYAGSGGQSGNNNSNNDSYGSSNNDSYGGAQQSSNNSTNDSYGDSNNSSNNNNSSSGNTQSQNNDSYGSGQSQNNNDSYGSSNQGNMGQSNQTSTGQSNASGGASGGGMNSYVEKGVEYGAKEAGYNMNESTANKVSSGISGELNKFCDLNSFSFPPPLPPDTEFASSFKPTPLSTMRAFSLLLHSFAFFFYASSVASSPVGLGQLFGSDQPDQQTTPAQAPSPAHAESHAQNPSPAKAQSPAQNPPTAEVPAGASPTSAHSSSAGSSSKPVVAHFIVGNAERYTKDDWKTDIDRAGSAGFDGFALNVGETDWQVDQFHTALDAAAGTDFKLFVSLDMTAISCSNTALLRRYFTEFQDSPQYLRMGGKPVISTFAGEQCTFGTANSNDGWRSFIDSTGAEPCFFIPAFFFNNPSTLEDYSVMDGGFNWNAAWPAGDFDINFDPDESWIRPLGGRAYMAGVSPWFFTHYSSGSYNKNFIYLCDNWMFAQRWELLIANRDRIAMVQGMTWNDWGESHYLGPLIQDEKEPESQAWVDGFDHTGWLDLFAYYAHAFKTGDYPAIGRDRIFLWSRLYPSNVNANDSLGRPANWQWTRDFLWAVVLLTDSATVILRCGPNLESWDVPSGLSKLKLSLTVDCSVTASVQRADGSGMDFSPAGFTFSTTPPSYNFNAFVAASL</sequence>
<evidence type="ECO:0000313" key="3">
    <source>
        <dbReference type="Proteomes" id="UP001215598"/>
    </source>
</evidence>
<evidence type="ECO:0000256" key="1">
    <source>
        <dbReference type="SAM" id="MobiDB-lite"/>
    </source>
</evidence>
<feature type="compositionally biased region" description="Polar residues" evidence="1">
    <location>
        <begin position="116"/>
        <end position="140"/>
    </location>
</feature>
<comment type="caution">
    <text evidence="2">The sequence shown here is derived from an EMBL/GenBank/DDBJ whole genome shotgun (WGS) entry which is preliminary data.</text>
</comment>
<protein>
    <submittedName>
        <fullName evidence="2">Glycosyl hydrolase family 71-domain-containing protein</fullName>
    </submittedName>
</protein>
<feature type="region of interest" description="Disordered" evidence="1">
    <location>
        <begin position="256"/>
        <end position="317"/>
    </location>
</feature>
<name>A0AAD7MHN2_9AGAR</name>
<evidence type="ECO:0000313" key="2">
    <source>
        <dbReference type="EMBL" id="KAJ7717946.1"/>
    </source>
</evidence>
<feature type="compositionally biased region" description="Low complexity" evidence="1">
    <location>
        <begin position="258"/>
        <end position="273"/>
    </location>
</feature>
<feature type="compositionally biased region" description="Low complexity" evidence="1">
    <location>
        <begin position="141"/>
        <end position="151"/>
    </location>
</feature>
<organism evidence="2 3">
    <name type="scientific">Mycena metata</name>
    <dbReference type="NCBI Taxonomy" id="1033252"/>
    <lineage>
        <taxon>Eukaryota</taxon>
        <taxon>Fungi</taxon>
        <taxon>Dikarya</taxon>
        <taxon>Basidiomycota</taxon>
        <taxon>Agaricomycotina</taxon>
        <taxon>Agaricomycetes</taxon>
        <taxon>Agaricomycetidae</taxon>
        <taxon>Agaricales</taxon>
        <taxon>Marasmiineae</taxon>
        <taxon>Mycenaceae</taxon>
        <taxon>Mycena</taxon>
    </lineage>
</organism>
<dbReference type="Gene3D" id="3.20.20.80">
    <property type="entry name" value="Glycosidases"/>
    <property type="match status" value="1"/>
</dbReference>
<keyword evidence="3" id="KW-1185">Reference proteome</keyword>
<gene>
    <name evidence="2" type="ORF">B0H16DRAFT_1897750</name>
</gene>
<dbReference type="AlphaFoldDB" id="A0AAD7MHN2"/>
<keyword evidence="2" id="KW-0378">Hydrolase</keyword>
<dbReference type="CDD" id="cd11577">
    <property type="entry name" value="GH71"/>
    <property type="match status" value="1"/>
</dbReference>
<dbReference type="GO" id="GO:0051118">
    <property type="term" value="F:glucan endo-1,3-alpha-glucosidase activity"/>
    <property type="evidence" value="ECO:0007669"/>
    <property type="project" value="InterPro"/>
</dbReference>
<feature type="compositionally biased region" description="Low complexity" evidence="1">
    <location>
        <begin position="59"/>
        <end position="115"/>
    </location>
</feature>
<dbReference type="Proteomes" id="UP001215598">
    <property type="component" value="Unassembled WGS sequence"/>
</dbReference>
<feature type="compositionally biased region" description="Low complexity" evidence="1">
    <location>
        <begin position="7"/>
        <end position="39"/>
    </location>
</feature>
<accession>A0AAD7MHN2</accession>
<dbReference type="EMBL" id="JARKIB010000270">
    <property type="protein sequence ID" value="KAJ7717946.1"/>
    <property type="molecule type" value="Genomic_DNA"/>
</dbReference>
<feature type="region of interest" description="Disordered" evidence="1">
    <location>
        <begin position="1"/>
        <end position="156"/>
    </location>
</feature>
<feature type="compositionally biased region" description="Low complexity" evidence="1">
    <location>
        <begin position="301"/>
        <end position="317"/>
    </location>
</feature>
<dbReference type="Pfam" id="PF03659">
    <property type="entry name" value="Glyco_hydro_71"/>
    <property type="match status" value="1"/>
</dbReference>